<evidence type="ECO:0000313" key="5">
    <source>
        <dbReference type="EMBL" id="MFD1736434.1"/>
    </source>
</evidence>
<reference evidence="6" key="1">
    <citation type="journal article" date="2019" name="Int. J. Syst. Evol. Microbiol.">
        <title>The Global Catalogue of Microorganisms (GCM) 10K type strain sequencing project: providing services to taxonomists for standard genome sequencing and annotation.</title>
        <authorList>
            <consortium name="The Broad Institute Genomics Platform"/>
            <consortium name="The Broad Institute Genome Sequencing Center for Infectious Disease"/>
            <person name="Wu L."/>
            <person name="Ma J."/>
        </authorList>
    </citation>
    <scope>NUCLEOTIDE SEQUENCE [LARGE SCALE GENOMIC DNA]</scope>
    <source>
        <strain evidence="6">CCUG 49339</strain>
    </source>
</reference>
<dbReference type="Pfam" id="PF13193">
    <property type="entry name" value="AMP-binding_C"/>
    <property type="match status" value="1"/>
</dbReference>
<accession>A0ABW4LNU0</accession>
<gene>
    <name evidence="5" type="ORF">ACFSCX_07640</name>
</gene>
<comment type="caution">
    <text evidence="5">The sequence shown here is derived from an EMBL/GenBank/DDBJ whole genome shotgun (WGS) entry which is preliminary data.</text>
</comment>
<dbReference type="Gene3D" id="3.40.50.12780">
    <property type="entry name" value="N-terminal domain of ligase-like"/>
    <property type="match status" value="1"/>
</dbReference>
<evidence type="ECO:0000256" key="1">
    <source>
        <dbReference type="ARBA" id="ARBA00006432"/>
    </source>
</evidence>
<keyword evidence="6" id="KW-1185">Reference proteome</keyword>
<dbReference type="PANTHER" id="PTHR43201">
    <property type="entry name" value="ACYL-COA SYNTHETASE"/>
    <property type="match status" value="1"/>
</dbReference>
<evidence type="ECO:0000259" key="4">
    <source>
        <dbReference type="Pfam" id="PF13193"/>
    </source>
</evidence>
<dbReference type="InterPro" id="IPR042099">
    <property type="entry name" value="ANL_N_sf"/>
</dbReference>
<dbReference type="PROSITE" id="PS00455">
    <property type="entry name" value="AMP_BINDING"/>
    <property type="match status" value="1"/>
</dbReference>
<dbReference type="InterPro" id="IPR045851">
    <property type="entry name" value="AMP-bd_C_sf"/>
</dbReference>
<protein>
    <submittedName>
        <fullName evidence="5">AMP-binding protein</fullName>
    </submittedName>
</protein>
<dbReference type="Pfam" id="PF00501">
    <property type="entry name" value="AMP-binding"/>
    <property type="match status" value="2"/>
</dbReference>
<evidence type="ECO:0000259" key="3">
    <source>
        <dbReference type="Pfam" id="PF00501"/>
    </source>
</evidence>
<feature type="domain" description="AMP-binding enzyme C-terminal" evidence="4">
    <location>
        <begin position="380"/>
        <end position="455"/>
    </location>
</feature>
<feature type="domain" description="AMP-dependent synthetase/ligase" evidence="3">
    <location>
        <begin position="12"/>
        <end position="108"/>
    </location>
</feature>
<organism evidence="5 6">
    <name type="scientific">Bacillus salitolerans</name>
    <dbReference type="NCBI Taxonomy" id="1437434"/>
    <lineage>
        <taxon>Bacteria</taxon>
        <taxon>Bacillati</taxon>
        <taxon>Bacillota</taxon>
        <taxon>Bacilli</taxon>
        <taxon>Bacillales</taxon>
        <taxon>Bacillaceae</taxon>
        <taxon>Bacillus</taxon>
    </lineage>
</organism>
<comment type="similarity">
    <text evidence="1">Belongs to the ATP-dependent AMP-binding enzyme family.</text>
</comment>
<evidence type="ECO:0000256" key="2">
    <source>
        <dbReference type="ARBA" id="ARBA00022598"/>
    </source>
</evidence>
<keyword evidence="2" id="KW-0436">Ligase</keyword>
<proteinExistence type="inferred from homology"/>
<evidence type="ECO:0000313" key="6">
    <source>
        <dbReference type="Proteomes" id="UP001597214"/>
    </source>
</evidence>
<dbReference type="Proteomes" id="UP001597214">
    <property type="component" value="Unassembled WGS sequence"/>
</dbReference>
<dbReference type="PANTHER" id="PTHR43201:SF5">
    <property type="entry name" value="MEDIUM-CHAIN ACYL-COA LIGASE ACSF2, MITOCHONDRIAL"/>
    <property type="match status" value="1"/>
</dbReference>
<dbReference type="RefSeq" id="WP_377927593.1">
    <property type="nucleotide sequence ID" value="NZ_JBHUEM010000008.1"/>
</dbReference>
<name>A0ABW4LNU0_9BACI</name>
<dbReference type="InterPro" id="IPR000873">
    <property type="entry name" value="AMP-dep_synth/lig_dom"/>
</dbReference>
<dbReference type="SUPFAM" id="SSF56801">
    <property type="entry name" value="Acetyl-CoA synthetase-like"/>
    <property type="match status" value="1"/>
</dbReference>
<sequence>MCIGNNFTQIIEKDRQKIGLIYEEKTLSYEQLVQHIGSIQQYLLDTLGTQEKTRRIALKLGNEPSFIEVFFASVMLGYSCIPLDPKWTDEQLDYVLKNSKPDLIVTNDLYQEMLQVTSCSLRSFAKLGDLFYIGYTSGSTGRPKGFMRNQQSWIDSFNGSNEAFQISEHDIIAAPGPLCHSLSLFAAVYAIHIGATFILHRHFEGQGVIASLQKYNATTMFVVPTMLKAMLDQKYDEVLSIAKILSSGAKWLPTQKQEIRRLFPNSERIEFYGASETSYISYLNEEGFNRYPNSVGKVFPGVTVTIKGQNGHKLRANEIGLIFVNSTMLFSGYLEDQIDSALNELTVGDLGYISEDGYLTLVGRQKNMIISGGLNIYPEEIEAFLKKHTCVEEAAVVGVPDEYWGEKVVALIKIKSRQALSKEDIVSFCKSGLSSYKCPKVFYSVQDFPYTSSGKIARTQLDVSIGSEIL</sequence>
<feature type="domain" description="AMP-dependent synthetase/ligase" evidence="3">
    <location>
        <begin position="126"/>
        <end position="334"/>
    </location>
</feature>
<dbReference type="EMBL" id="JBHUEM010000008">
    <property type="protein sequence ID" value="MFD1736434.1"/>
    <property type="molecule type" value="Genomic_DNA"/>
</dbReference>
<dbReference type="InterPro" id="IPR025110">
    <property type="entry name" value="AMP-bd_C"/>
</dbReference>
<dbReference type="InterPro" id="IPR020845">
    <property type="entry name" value="AMP-binding_CS"/>
</dbReference>
<dbReference type="Gene3D" id="3.30.300.30">
    <property type="match status" value="1"/>
</dbReference>